<dbReference type="Proteomes" id="UP000789759">
    <property type="component" value="Unassembled WGS sequence"/>
</dbReference>
<sequence length="109" mass="12552">MVYPYIEILKRSFALQLDYGETKKLYLNLIYSCTSDKDNNTDYSSDSISDDNSMPNNINMNEYLPSVNPDGLLQKVHAAIFLSLDELWTISSDLSLITLILDPWFKTFQ</sequence>
<gene>
    <name evidence="1" type="ORF">CPELLU_LOCUS15045</name>
</gene>
<organism evidence="1 2">
    <name type="scientific">Cetraspora pellucida</name>
    <dbReference type="NCBI Taxonomy" id="1433469"/>
    <lineage>
        <taxon>Eukaryota</taxon>
        <taxon>Fungi</taxon>
        <taxon>Fungi incertae sedis</taxon>
        <taxon>Mucoromycota</taxon>
        <taxon>Glomeromycotina</taxon>
        <taxon>Glomeromycetes</taxon>
        <taxon>Diversisporales</taxon>
        <taxon>Gigasporaceae</taxon>
        <taxon>Cetraspora</taxon>
    </lineage>
</organism>
<keyword evidence="2" id="KW-1185">Reference proteome</keyword>
<protein>
    <submittedName>
        <fullName evidence="1">15840_t:CDS:1</fullName>
    </submittedName>
</protein>
<dbReference type="EMBL" id="CAJVQA010018938">
    <property type="protein sequence ID" value="CAG8756678.1"/>
    <property type="molecule type" value="Genomic_DNA"/>
</dbReference>
<name>A0A9N9J2K4_9GLOM</name>
<dbReference type="AlphaFoldDB" id="A0A9N9J2K4"/>
<accession>A0A9N9J2K4</accession>
<proteinExistence type="predicted"/>
<evidence type="ECO:0000313" key="2">
    <source>
        <dbReference type="Proteomes" id="UP000789759"/>
    </source>
</evidence>
<reference evidence="1" key="1">
    <citation type="submission" date="2021-06" db="EMBL/GenBank/DDBJ databases">
        <authorList>
            <person name="Kallberg Y."/>
            <person name="Tangrot J."/>
            <person name="Rosling A."/>
        </authorList>
    </citation>
    <scope>NUCLEOTIDE SEQUENCE</scope>
    <source>
        <strain evidence="1">FL966</strain>
    </source>
</reference>
<evidence type="ECO:0000313" key="1">
    <source>
        <dbReference type="EMBL" id="CAG8756678.1"/>
    </source>
</evidence>
<dbReference type="OrthoDB" id="2427034at2759"/>
<comment type="caution">
    <text evidence="1">The sequence shown here is derived from an EMBL/GenBank/DDBJ whole genome shotgun (WGS) entry which is preliminary data.</text>
</comment>